<protein>
    <submittedName>
        <fullName evidence="1">Uncharacterized protein</fullName>
    </submittedName>
</protein>
<gene>
    <name evidence="1" type="ORF">BTG_11865</name>
</gene>
<proteinExistence type="predicted"/>
<evidence type="ECO:0000313" key="2">
    <source>
        <dbReference type="Proteomes" id="UP000005259"/>
    </source>
</evidence>
<evidence type="ECO:0000313" key="1">
    <source>
        <dbReference type="EMBL" id="AFQ15829.1"/>
    </source>
</evidence>
<organism evidence="1 2">
    <name type="scientific">Bacillus thuringiensis HD-771</name>
    <dbReference type="NCBI Taxonomy" id="1218175"/>
    <lineage>
        <taxon>Bacteria</taxon>
        <taxon>Bacillati</taxon>
        <taxon>Bacillota</taxon>
        <taxon>Bacilli</taxon>
        <taxon>Bacillales</taxon>
        <taxon>Bacillaceae</taxon>
        <taxon>Bacillus</taxon>
        <taxon>Bacillus cereus group</taxon>
    </lineage>
</organism>
<sequence>MTTIKGLDAILKVGNTFLTFKDKKPLTLLFIDWYENLVGIREHYEPTLKPKYIRCPGTDVCPLCHVNPGKYPNLKIKLRVYDPLDNKIKLVSLAKTHIQKLHTDFNLYVIDPTKDFVTISRSGTGANDTTYSAKPYHYTSVDEEPILKKPDFNEIEMLDISTYITSHSPDEIQEFMNAASTIYNLQQAQFQCSSPTLSLTTEGFDEKEQLRTTNHKLPF</sequence>
<dbReference type="RefSeq" id="WP_000207533.1">
    <property type="nucleotide sequence ID" value="NC_018500.1"/>
</dbReference>
<dbReference type="EMBL" id="CP003752">
    <property type="protein sequence ID" value="AFQ15829.1"/>
    <property type="molecule type" value="Genomic_DNA"/>
</dbReference>
<accession>A0A9W3NXD6</accession>
<dbReference type="AlphaFoldDB" id="A0A9W3NXD6"/>
<dbReference type="KEGG" id="bti:BTG_11865"/>
<name>A0A9W3NXD6_BACTU</name>
<dbReference type="Proteomes" id="UP000005259">
    <property type="component" value="Chromosome"/>
</dbReference>
<reference evidence="1 2" key="1">
    <citation type="submission" date="2012-08" db="EMBL/GenBank/DDBJ databases">
        <authorList>
            <person name="Doggett N."/>
            <person name="Teshima H."/>
            <person name="Bruce D."/>
            <person name="Detter J.C."/>
            <person name="Johnson S.L."/>
            <person name="Han C."/>
        </authorList>
    </citation>
    <scope>NUCLEOTIDE SEQUENCE [LARGE SCALE GENOMIC DNA]</scope>
    <source>
        <strain evidence="1 2">HD-771</strain>
    </source>
</reference>